<dbReference type="PANTHER" id="PTHR43826">
    <property type="entry name" value="GLUCOSE-6-PHOSPHATE EXCHANGER SLC37A4"/>
    <property type="match status" value="1"/>
</dbReference>
<dbReference type="PIRSF" id="PIRSF002808">
    <property type="entry name" value="Hexose_phosphate_transp"/>
    <property type="match status" value="1"/>
</dbReference>
<dbReference type="PROSITE" id="PS50850">
    <property type="entry name" value="MFS"/>
    <property type="match status" value="1"/>
</dbReference>
<dbReference type="Gene3D" id="1.20.1250.20">
    <property type="entry name" value="MFS general substrate transporter like domains"/>
    <property type="match status" value="2"/>
</dbReference>
<keyword evidence="2" id="KW-0813">Transport</keyword>
<dbReference type="InterPro" id="IPR000849">
    <property type="entry name" value="Sugar_P_transporter"/>
</dbReference>
<feature type="transmembrane region" description="Helical" evidence="6">
    <location>
        <begin position="99"/>
        <end position="121"/>
    </location>
</feature>
<evidence type="ECO:0000313" key="10">
    <source>
        <dbReference type="Proteomes" id="UP000260812"/>
    </source>
</evidence>
<feature type="transmembrane region" description="Helical" evidence="6">
    <location>
        <begin position="334"/>
        <end position="356"/>
    </location>
</feature>
<feature type="transmembrane region" description="Helical" evidence="6">
    <location>
        <begin position="198"/>
        <end position="219"/>
    </location>
</feature>
<sequence>MKKASGRLLFLVAYFAYASIYIARLNLTVASPVMQSEKLMNAAQIGTMGGIFFLFYSAGQLLNGYLGDIFPPKIMIMTGLFLTAASNLGIGFLPGTAVITLLWGINGFAQSMLWGPLLRTVASHYPPGRKSFIASLLVSSVGTGSILGVFLATAAIYFGNLRYAFIWPGAAALLSFIAVFYLFPGVPAQAADQEKKPLASLFSPGLILLLLSAMCHGVLKDNITLWAASYFMDTFSVDLPTMSFFVFAVPLLTLAGRLIYPLIYRACGGNEHRVSLFALILAAVSLVPLCYSGISLITSAICLSTASAAVSLINTSFLTIYPMRYQQYGCVSKVVGLMDFATYLGAGISSSFYGFWLESHTYSGMFLSWVFLSVLAVILLFIVQKRRLT</sequence>
<dbReference type="AlphaFoldDB" id="A0A3E3IDF9"/>
<dbReference type="EMBL" id="QVLU01000004">
    <property type="protein sequence ID" value="RGE73099.1"/>
    <property type="molecule type" value="Genomic_DNA"/>
</dbReference>
<feature type="transmembrane region" description="Helical" evidence="6">
    <location>
        <begin position="42"/>
        <end position="62"/>
    </location>
</feature>
<feature type="transmembrane region" description="Helical" evidence="6">
    <location>
        <begin position="303"/>
        <end position="322"/>
    </location>
</feature>
<feature type="transmembrane region" description="Helical" evidence="6">
    <location>
        <begin position="362"/>
        <end position="383"/>
    </location>
</feature>
<dbReference type="GO" id="GO:0005886">
    <property type="term" value="C:plasma membrane"/>
    <property type="evidence" value="ECO:0007669"/>
    <property type="project" value="UniProtKB-SubCell"/>
</dbReference>
<keyword evidence="10" id="KW-1185">Reference proteome</keyword>
<name>A0A3E3IDF9_9FIRM</name>
<proteinExistence type="predicted"/>
<dbReference type="GO" id="GO:0035435">
    <property type="term" value="P:phosphate ion transmembrane transport"/>
    <property type="evidence" value="ECO:0007669"/>
    <property type="project" value="TreeGrafter"/>
</dbReference>
<evidence type="ECO:0000256" key="1">
    <source>
        <dbReference type="ARBA" id="ARBA00004651"/>
    </source>
</evidence>
<feature type="transmembrane region" description="Helical" evidence="6">
    <location>
        <begin position="133"/>
        <end position="158"/>
    </location>
</feature>
<dbReference type="GO" id="GO:0061513">
    <property type="term" value="F:glucose 6-phosphate:phosphate antiporter activity"/>
    <property type="evidence" value="ECO:0007669"/>
    <property type="project" value="TreeGrafter"/>
</dbReference>
<gene>
    <name evidence="9" type="ORF">DWY69_06355</name>
    <name evidence="8" type="ORF">DXC51_01885</name>
</gene>
<evidence type="ECO:0000256" key="5">
    <source>
        <dbReference type="ARBA" id="ARBA00023136"/>
    </source>
</evidence>
<dbReference type="GeneID" id="97985663"/>
<dbReference type="Pfam" id="PF07690">
    <property type="entry name" value="MFS_1"/>
    <property type="match status" value="1"/>
</dbReference>
<evidence type="ECO:0000313" key="8">
    <source>
        <dbReference type="EMBL" id="RGE65099.1"/>
    </source>
</evidence>
<evidence type="ECO:0000256" key="6">
    <source>
        <dbReference type="SAM" id="Phobius"/>
    </source>
</evidence>
<dbReference type="Proteomes" id="UP000260812">
    <property type="component" value="Unassembled WGS sequence"/>
</dbReference>
<accession>A0A3E3IDF9</accession>
<feature type="domain" description="Major facilitator superfamily (MFS) profile" evidence="7">
    <location>
        <begin position="9"/>
        <end position="388"/>
    </location>
</feature>
<keyword evidence="4 6" id="KW-1133">Transmembrane helix</keyword>
<feature type="transmembrane region" description="Helical" evidence="6">
    <location>
        <begin position="239"/>
        <end position="264"/>
    </location>
</feature>
<evidence type="ECO:0000256" key="2">
    <source>
        <dbReference type="ARBA" id="ARBA00022448"/>
    </source>
</evidence>
<evidence type="ECO:0000313" key="9">
    <source>
        <dbReference type="EMBL" id="RGE73099.1"/>
    </source>
</evidence>
<dbReference type="OrthoDB" id="9766638at2"/>
<comment type="subcellular location">
    <subcellularLocation>
        <location evidence="1">Cell membrane</location>
        <topology evidence="1">Multi-pass membrane protein</topology>
    </subcellularLocation>
</comment>
<reference evidence="8 11" key="1">
    <citation type="submission" date="2018-08" db="EMBL/GenBank/DDBJ databases">
        <title>A genome reference for cultivated species of the human gut microbiota.</title>
        <authorList>
            <person name="Zou Y."/>
            <person name="Xue W."/>
            <person name="Luo G."/>
        </authorList>
    </citation>
    <scope>NUCLEOTIDE SEQUENCE [LARGE SCALE GENOMIC DNA]</scope>
    <source>
        <strain evidence="9 11">AF26-4BH</strain>
        <strain evidence="8">TF05-5AC</strain>
    </source>
</reference>
<dbReference type="InterPro" id="IPR020846">
    <property type="entry name" value="MFS_dom"/>
</dbReference>
<organism evidence="8 10">
    <name type="scientific">Eisenbergiella massiliensis</name>
    <dbReference type="NCBI Taxonomy" id="1720294"/>
    <lineage>
        <taxon>Bacteria</taxon>
        <taxon>Bacillati</taxon>
        <taxon>Bacillota</taxon>
        <taxon>Clostridia</taxon>
        <taxon>Lachnospirales</taxon>
        <taxon>Lachnospiraceae</taxon>
        <taxon>Eisenbergiella</taxon>
    </lineage>
</organism>
<dbReference type="SUPFAM" id="SSF103473">
    <property type="entry name" value="MFS general substrate transporter"/>
    <property type="match status" value="1"/>
</dbReference>
<evidence type="ECO:0000256" key="4">
    <source>
        <dbReference type="ARBA" id="ARBA00022989"/>
    </source>
</evidence>
<dbReference type="PANTHER" id="PTHR43826:SF3">
    <property type="entry name" value="GLUCOSE-6-PHOSPHATE EXCHANGER SLC37A4"/>
    <property type="match status" value="1"/>
</dbReference>
<evidence type="ECO:0000256" key="3">
    <source>
        <dbReference type="ARBA" id="ARBA00022692"/>
    </source>
</evidence>
<dbReference type="InterPro" id="IPR036259">
    <property type="entry name" value="MFS_trans_sf"/>
</dbReference>
<feature type="transmembrane region" description="Helical" evidence="6">
    <location>
        <begin position="74"/>
        <end position="93"/>
    </location>
</feature>
<comment type="caution">
    <text evidence="8">The sequence shown here is derived from an EMBL/GenBank/DDBJ whole genome shotgun (WGS) entry which is preliminary data.</text>
</comment>
<dbReference type="InterPro" id="IPR051337">
    <property type="entry name" value="OPA_Antiporter"/>
</dbReference>
<keyword evidence="3 6" id="KW-0812">Transmembrane</keyword>
<protein>
    <submittedName>
        <fullName evidence="8">MFS transporter</fullName>
    </submittedName>
</protein>
<evidence type="ECO:0000259" key="7">
    <source>
        <dbReference type="PROSITE" id="PS50850"/>
    </source>
</evidence>
<evidence type="ECO:0000313" key="11">
    <source>
        <dbReference type="Proteomes" id="UP000261166"/>
    </source>
</evidence>
<dbReference type="Proteomes" id="UP000261166">
    <property type="component" value="Unassembled WGS sequence"/>
</dbReference>
<dbReference type="EMBL" id="QVLV01000001">
    <property type="protein sequence ID" value="RGE65099.1"/>
    <property type="molecule type" value="Genomic_DNA"/>
</dbReference>
<dbReference type="RefSeq" id="WP_025488230.1">
    <property type="nucleotide sequence ID" value="NZ_CALBAU010000304.1"/>
</dbReference>
<feature type="transmembrane region" description="Helical" evidence="6">
    <location>
        <begin position="276"/>
        <end position="297"/>
    </location>
</feature>
<keyword evidence="5 6" id="KW-0472">Membrane</keyword>
<dbReference type="InterPro" id="IPR011701">
    <property type="entry name" value="MFS"/>
</dbReference>
<feature type="transmembrane region" description="Helical" evidence="6">
    <location>
        <begin position="164"/>
        <end position="186"/>
    </location>
</feature>